<dbReference type="Gene3D" id="1.10.1740.10">
    <property type="match status" value="1"/>
</dbReference>
<dbReference type="EMBL" id="JMQA01000024">
    <property type="protein sequence ID" value="KFN09044.1"/>
    <property type="molecule type" value="Genomic_DNA"/>
</dbReference>
<reference evidence="9 11" key="2">
    <citation type="submission" date="2019-11" db="EMBL/GenBank/DDBJ databases">
        <title>Draft genome sequences of five Paenibacillus species of dairy origin.</title>
        <authorList>
            <person name="Olajide A.M."/>
            <person name="Chen S."/>
            <person name="Lapointe G."/>
        </authorList>
    </citation>
    <scope>NUCLEOTIDE SEQUENCE [LARGE SCALE GENOMIC DNA]</scope>
    <source>
        <strain evidence="9 11">3CT49</strain>
    </source>
</reference>
<gene>
    <name evidence="8" type="ORF">DJ90_2672</name>
    <name evidence="9" type="ORF">GNQ08_04415</name>
</gene>
<feature type="domain" description="RNA polymerase sigma-70 region 2" evidence="6">
    <location>
        <begin position="9"/>
        <end position="75"/>
    </location>
</feature>
<evidence type="ECO:0000256" key="3">
    <source>
        <dbReference type="ARBA" id="ARBA00023082"/>
    </source>
</evidence>
<dbReference type="Proteomes" id="UP000442469">
    <property type="component" value="Unassembled WGS sequence"/>
</dbReference>
<dbReference type="InterPro" id="IPR014296">
    <property type="entry name" value="RNA_pol_sigma-M_bacilli"/>
</dbReference>
<dbReference type="GeneID" id="77006862"/>
<dbReference type="GO" id="GO:0016987">
    <property type="term" value="F:sigma factor activity"/>
    <property type="evidence" value="ECO:0007669"/>
    <property type="project" value="UniProtKB-KW"/>
</dbReference>
<evidence type="ECO:0000313" key="10">
    <source>
        <dbReference type="Proteomes" id="UP000029278"/>
    </source>
</evidence>
<feature type="domain" description="RNA polymerase sigma factor 70 region 4 type 2" evidence="7">
    <location>
        <begin position="104"/>
        <end position="156"/>
    </location>
</feature>
<dbReference type="Pfam" id="PF08281">
    <property type="entry name" value="Sigma70_r4_2"/>
    <property type="match status" value="1"/>
</dbReference>
<dbReference type="HOGENOM" id="CLU_047691_3_4_9"/>
<dbReference type="InterPro" id="IPR036388">
    <property type="entry name" value="WH-like_DNA-bd_sf"/>
</dbReference>
<reference evidence="8 10" key="1">
    <citation type="submission" date="2014-04" db="EMBL/GenBank/DDBJ databases">
        <authorList>
            <person name="Bishop-Lilly K.A."/>
            <person name="Broomall S.M."/>
            <person name="Chain P.S."/>
            <person name="Chertkov O."/>
            <person name="Coyne S.R."/>
            <person name="Daligault H.E."/>
            <person name="Davenport K.W."/>
            <person name="Erkkila T."/>
            <person name="Frey K.G."/>
            <person name="Gibbons H.S."/>
            <person name="Gu W."/>
            <person name="Jaissle J."/>
            <person name="Johnson S.L."/>
            <person name="Koroleva G.I."/>
            <person name="Ladner J.T."/>
            <person name="Lo C.-C."/>
            <person name="Minogue T.D."/>
            <person name="Munk C."/>
            <person name="Palacios G.F."/>
            <person name="Redden C.L."/>
            <person name="Rosenzweig C.N."/>
            <person name="Scholz M.B."/>
            <person name="Teshima H."/>
            <person name="Xu Y."/>
        </authorList>
    </citation>
    <scope>NUCLEOTIDE SEQUENCE [LARGE SCALE GENOMIC DNA]</scope>
    <source>
        <strain evidence="8 10">8244</strain>
    </source>
</reference>
<dbReference type="Gene3D" id="1.10.10.10">
    <property type="entry name" value="Winged helix-like DNA-binding domain superfamily/Winged helix DNA-binding domain"/>
    <property type="match status" value="1"/>
</dbReference>
<dbReference type="NCBIfam" id="TIGR02950">
    <property type="entry name" value="SigM_subfam"/>
    <property type="match status" value="1"/>
</dbReference>
<protein>
    <submittedName>
        <fullName evidence="8">RNA polymerase sigma factor, SigM family protein</fullName>
    </submittedName>
    <submittedName>
        <fullName evidence="9">Sigma-70 family RNA polymerase sigma factor</fullName>
    </submittedName>
</protein>
<keyword evidence="5" id="KW-0804">Transcription</keyword>
<dbReference type="GO" id="GO:0006352">
    <property type="term" value="P:DNA-templated transcription initiation"/>
    <property type="evidence" value="ECO:0007669"/>
    <property type="project" value="InterPro"/>
</dbReference>
<dbReference type="SUPFAM" id="SSF88659">
    <property type="entry name" value="Sigma3 and sigma4 domains of RNA polymerase sigma factors"/>
    <property type="match status" value="1"/>
</dbReference>
<dbReference type="InterPro" id="IPR013324">
    <property type="entry name" value="RNA_pol_sigma_r3/r4-like"/>
</dbReference>
<name>A0A090ZCN8_PAEMA</name>
<dbReference type="EMBL" id="WNZZ01000002">
    <property type="protein sequence ID" value="MUG21671.1"/>
    <property type="molecule type" value="Genomic_DNA"/>
</dbReference>
<dbReference type="PANTHER" id="PTHR43133:SF52">
    <property type="entry name" value="ECF RNA POLYMERASE SIGMA FACTOR SIGL"/>
    <property type="match status" value="1"/>
</dbReference>
<evidence type="ECO:0000313" key="11">
    <source>
        <dbReference type="Proteomes" id="UP000442469"/>
    </source>
</evidence>
<dbReference type="STRING" id="44252.DJ90_2672"/>
<evidence type="ECO:0000313" key="8">
    <source>
        <dbReference type="EMBL" id="KFN09044.1"/>
    </source>
</evidence>
<keyword evidence="4" id="KW-0238">DNA-binding</keyword>
<dbReference type="InterPro" id="IPR007627">
    <property type="entry name" value="RNA_pol_sigma70_r2"/>
</dbReference>
<evidence type="ECO:0000256" key="1">
    <source>
        <dbReference type="ARBA" id="ARBA00010641"/>
    </source>
</evidence>
<keyword evidence="10" id="KW-1185">Reference proteome</keyword>
<evidence type="ECO:0000313" key="9">
    <source>
        <dbReference type="EMBL" id="MUG21671.1"/>
    </source>
</evidence>
<keyword evidence="3" id="KW-0731">Sigma factor</keyword>
<evidence type="ECO:0000259" key="7">
    <source>
        <dbReference type="Pfam" id="PF08281"/>
    </source>
</evidence>
<dbReference type="OrthoDB" id="9795666at2"/>
<evidence type="ECO:0000256" key="2">
    <source>
        <dbReference type="ARBA" id="ARBA00023015"/>
    </source>
</evidence>
<evidence type="ECO:0000256" key="4">
    <source>
        <dbReference type="ARBA" id="ARBA00023125"/>
    </source>
</evidence>
<dbReference type="SUPFAM" id="SSF88946">
    <property type="entry name" value="Sigma2 domain of RNA polymerase sigma factors"/>
    <property type="match status" value="1"/>
</dbReference>
<dbReference type="PANTHER" id="PTHR43133">
    <property type="entry name" value="RNA POLYMERASE ECF-TYPE SIGMA FACTO"/>
    <property type="match status" value="1"/>
</dbReference>
<dbReference type="Pfam" id="PF04542">
    <property type="entry name" value="Sigma70_r2"/>
    <property type="match status" value="1"/>
</dbReference>
<dbReference type="InterPro" id="IPR039425">
    <property type="entry name" value="RNA_pol_sigma-70-like"/>
</dbReference>
<accession>A0A090ZCN8</accession>
<comment type="caution">
    <text evidence="8">The sequence shown here is derived from an EMBL/GenBank/DDBJ whole genome shotgun (WGS) entry which is preliminary data.</text>
</comment>
<dbReference type="CDD" id="cd06171">
    <property type="entry name" value="Sigma70_r4"/>
    <property type="match status" value="1"/>
</dbReference>
<dbReference type="PATRIC" id="fig|44252.3.peg.2598"/>
<sequence length="163" mass="19051">MKTRSMDLLYREYKNDVYRYLYSMCRNHHTAEDLMQETFCRALKHLDGAEGRKAKAWLLRVAHNAYIDKLRKESRSSSYENEFFFGYASDDTPEQRVLGQESRKELYALLSVLAPNQQHAVLLYDIHGFSYQEAADLMGISLSHFKILLYRARQKLRGAGKTA</sequence>
<proteinExistence type="inferred from homology"/>
<dbReference type="NCBIfam" id="TIGR02937">
    <property type="entry name" value="sigma70-ECF"/>
    <property type="match status" value="1"/>
</dbReference>
<dbReference type="RefSeq" id="WP_036622497.1">
    <property type="nucleotide sequence ID" value="NZ_BGML01000006.1"/>
</dbReference>
<keyword evidence="2" id="KW-0805">Transcription regulation</keyword>
<evidence type="ECO:0000256" key="5">
    <source>
        <dbReference type="ARBA" id="ARBA00023163"/>
    </source>
</evidence>
<dbReference type="GO" id="GO:0003677">
    <property type="term" value="F:DNA binding"/>
    <property type="evidence" value="ECO:0007669"/>
    <property type="project" value="UniProtKB-KW"/>
</dbReference>
<organism evidence="8 10">
    <name type="scientific">Paenibacillus macerans</name>
    <name type="common">Bacillus macerans</name>
    <dbReference type="NCBI Taxonomy" id="44252"/>
    <lineage>
        <taxon>Bacteria</taxon>
        <taxon>Bacillati</taxon>
        <taxon>Bacillota</taxon>
        <taxon>Bacilli</taxon>
        <taxon>Bacillales</taxon>
        <taxon>Paenibacillaceae</taxon>
        <taxon>Paenibacillus</taxon>
    </lineage>
</organism>
<dbReference type="AlphaFoldDB" id="A0A090ZCN8"/>
<comment type="similarity">
    <text evidence="1">Belongs to the sigma-70 factor family. ECF subfamily.</text>
</comment>
<dbReference type="Proteomes" id="UP000029278">
    <property type="component" value="Unassembled WGS sequence"/>
</dbReference>
<dbReference type="InterPro" id="IPR014284">
    <property type="entry name" value="RNA_pol_sigma-70_dom"/>
</dbReference>
<dbReference type="InterPro" id="IPR013325">
    <property type="entry name" value="RNA_pol_sigma_r2"/>
</dbReference>
<evidence type="ECO:0000259" key="6">
    <source>
        <dbReference type="Pfam" id="PF04542"/>
    </source>
</evidence>
<dbReference type="InterPro" id="IPR013249">
    <property type="entry name" value="RNA_pol_sigma70_r4_t2"/>
</dbReference>